<feature type="domain" description="THIF-type NAD/FAD binding fold" evidence="2">
    <location>
        <begin position="14"/>
        <end position="254"/>
    </location>
</feature>
<name>A0A225D8Q7_9BACT</name>
<dbReference type="GO" id="GO:0008146">
    <property type="term" value="F:sulfotransferase activity"/>
    <property type="evidence" value="ECO:0007669"/>
    <property type="project" value="TreeGrafter"/>
</dbReference>
<dbReference type="SUPFAM" id="SSF69572">
    <property type="entry name" value="Activating enzymes of the ubiquitin-like proteins"/>
    <property type="match status" value="1"/>
</dbReference>
<comment type="caution">
    <text evidence="3">The sequence shown here is derived from an EMBL/GenBank/DDBJ whole genome shotgun (WGS) entry which is preliminary data.</text>
</comment>
<dbReference type="RefSeq" id="WP_202974085.1">
    <property type="nucleotide sequence ID" value="NZ_NIDE01000014.1"/>
</dbReference>
<dbReference type="GO" id="GO:0008641">
    <property type="term" value="F:ubiquitin-like modifier activating enzyme activity"/>
    <property type="evidence" value="ECO:0007669"/>
    <property type="project" value="InterPro"/>
</dbReference>
<dbReference type="InterPro" id="IPR045886">
    <property type="entry name" value="ThiF/MoeB/HesA"/>
</dbReference>
<protein>
    <submittedName>
        <fullName evidence="3">Sulfur carrier protein adenylyltransferase ThiF</fullName>
    </submittedName>
</protein>
<comment type="similarity">
    <text evidence="1">Belongs to the HesA/MoeB/ThiF family.</text>
</comment>
<dbReference type="InterPro" id="IPR035985">
    <property type="entry name" value="Ubiquitin-activating_enz"/>
</dbReference>
<dbReference type="AlphaFoldDB" id="A0A225D8Q7"/>
<dbReference type="Pfam" id="PF00899">
    <property type="entry name" value="ThiF"/>
    <property type="match status" value="1"/>
</dbReference>
<dbReference type="GO" id="GO:0016779">
    <property type="term" value="F:nucleotidyltransferase activity"/>
    <property type="evidence" value="ECO:0007669"/>
    <property type="project" value="UniProtKB-KW"/>
</dbReference>
<evidence type="ECO:0000313" key="3">
    <source>
        <dbReference type="EMBL" id="OWK37990.1"/>
    </source>
</evidence>
<sequence>MTTPFDTASPLDRYSRQMRVPGIGKAGQERIMKSRVTLCGVGALGTVLANTLVRAGVGFVRVVDRDFVEPSNLQRQVLFDEADVTGNLPKSEAAATKLRQINSSVQIESVVADINRTNIESLCEGADLILDGTDNFEVRYLINDVAIKHNKPWVYGGAVGSEGMTMTILPGETPCLQCVFEKSPGPGEVGTCETAGVLAPIVTIIASFQSAEALKILAGKKDAVNRELFMLNIWENTSRRVKIAPLKGRKGQCPCCAKRQFEWLEGEHGTQTTSLCGRNAVQVTQKRASKLDFADLSRQLEASGPVTANKFLLKFNVTEGDEPYEFTVFPDGRAIIKGTSDSDRARTLYAKYIGY</sequence>
<dbReference type="EMBL" id="NIDE01000014">
    <property type="protein sequence ID" value="OWK37990.1"/>
    <property type="molecule type" value="Genomic_DNA"/>
</dbReference>
<dbReference type="Gene3D" id="3.40.50.720">
    <property type="entry name" value="NAD(P)-binding Rossmann-like Domain"/>
    <property type="match status" value="1"/>
</dbReference>
<keyword evidence="4" id="KW-1185">Reference proteome</keyword>
<evidence type="ECO:0000313" key="4">
    <source>
        <dbReference type="Proteomes" id="UP000214646"/>
    </source>
</evidence>
<keyword evidence="3" id="KW-0548">Nucleotidyltransferase</keyword>
<reference evidence="4" key="1">
    <citation type="submission" date="2017-06" db="EMBL/GenBank/DDBJ databases">
        <title>Genome analysis of Fimbriiglobus ruber SP5, the first member of the order Planctomycetales with confirmed chitinolytic capability.</title>
        <authorList>
            <person name="Ravin N.V."/>
            <person name="Rakitin A.L."/>
            <person name="Ivanova A.A."/>
            <person name="Beletsky A.V."/>
            <person name="Kulichevskaya I.S."/>
            <person name="Mardanov A.V."/>
            <person name="Dedysh S.N."/>
        </authorList>
    </citation>
    <scope>NUCLEOTIDE SEQUENCE [LARGE SCALE GENOMIC DNA]</scope>
    <source>
        <strain evidence="4">SP5</strain>
    </source>
</reference>
<gene>
    <name evidence="3" type="ORF">FRUB_07110</name>
</gene>
<dbReference type="GO" id="GO:0004792">
    <property type="term" value="F:thiosulfate-cyanide sulfurtransferase activity"/>
    <property type="evidence" value="ECO:0007669"/>
    <property type="project" value="TreeGrafter"/>
</dbReference>
<dbReference type="PANTHER" id="PTHR10953">
    <property type="entry name" value="UBIQUITIN-ACTIVATING ENZYME E1"/>
    <property type="match status" value="1"/>
</dbReference>
<dbReference type="Proteomes" id="UP000214646">
    <property type="component" value="Unassembled WGS sequence"/>
</dbReference>
<dbReference type="CDD" id="cd00757">
    <property type="entry name" value="ThiF_MoeB_HesA_family"/>
    <property type="match status" value="1"/>
</dbReference>
<keyword evidence="3" id="KW-0808">Transferase</keyword>
<dbReference type="GO" id="GO:0005829">
    <property type="term" value="C:cytosol"/>
    <property type="evidence" value="ECO:0007669"/>
    <property type="project" value="TreeGrafter"/>
</dbReference>
<organism evidence="3 4">
    <name type="scientific">Fimbriiglobus ruber</name>
    <dbReference type="NCBI Taxonomy" id="1908690"/>
    <lineage>
        <taxon>Bacteria</taxon>
        <taxon>Pseudomonadati</taxon>
        <taxon>Planctomycetota</taxon>
        <taxon>Planctomycetia</taxon>
        <taxon>Gemmatales</taxon>
        <taxon>Gemmataceae</taxon>
        <taxon>Fimbriiglobus</taxon>
    </lineage>
</organism>
<proteinExistence type="inferred from homology"/>
<dbReference type="FunFam" id="3.40.50.720:FF:000080">
    <property type="entry name" value="Thiazole biosynthesis adenylyltransferase ThiF"/>
    <property type="match status" value="1"/>
</dbReference>
<accession>A0A225D8Q7</accession>
<dbReference type="PANTHER" id="PTHR10953:SF102">
    <property type="entry name" value="ADENYLYLTRANSFERASE AND SULFURTRANSFERASE MOCS3"/>
    <property type="match status" value="1"/>
</dbReference>
<evidence type="ECO:0000259" key="2">
    <source>
        <dbReference type="Pfam" id="PF00899"/>
    </source>
</evidence>
<dbReference type="InterPro" id="IPR000594">
    <property type="entry name" value="ThiF_NAD_FAD-bd"/>
</dbReference>
<evidence type="ECO:0000256" key="1">
    <source>
        <dbReference type="ARBA" id="ARBA00009919"/>
    </source>
</evidence>